<reference evidence="2" key="1">
    <citation type="submission" date="2024-10" db="EMBL/GenBank/DDBJ databases">
        <authorList>
            <person name="Ryan C."/>
        </authorList>
    </citation>
    <scope>NUCLEOTIDE SEQUENCE [LARGE SCALE GENOMIC DNA]</scope>
</reference>
<protein>
    <recommendedName>
        <fullName evidence="1">DUF7595 domain-containing protein</fullName>
    </recommendedName>
</protein>
<sequence>MSGKDATAAAARCRWRRFLADPVFLRRLLPEAGRSSSLLGFFVQRHRPSVSAWRTVANIFKSRVPAFVPAPGSALGPRRRSLTSFVRDSAGLLVNAEPLTARDGLILLRVSPSLAAAVGKLFSLCVCSLLTGKLDVLPPLDAACFDDEGVRGYAILRSVNQGDVPHRPAHGYSNLCQVLLIGVHRSNRQLHIHSFSTDAAALQSWGATPANYLPGDPVLFSGPYGRAATVCHDAAHWLFGEHGSTGPTIYTIDVAHLIIGTRQDVDQSGTAPWTCTQGILVDVKELWSLRRLRLAMVCVGEKSGIVLVLSGSGPNHTYLLDLQSKTTTKVAGWNGSFNYKTAVPYEINWPELFMSRLGVQL</sequence>
<evidence type="ECO:0000313" key="3">
    <source>
        <dbReference type="Proteomes" id="UP001497457"/>
    </source>
</evidence>
<proteinExistence type="predicted"/>
<evidence type="ECO:0000259" key="1">
    <source>
        <dbReference type="Pfam" id="PF24523"/>
    </source>
</evidence>
<evidence type="ECO:0000313" key="2">
    <source>
        <dbReference type="EMBL" id="CAL5010959.1"/>
    </source>
</evidence>
<dbReference type="Proteomes" id="UP001497457">
    <property type="component" value="Chromosome 28b"/>
</dbReference>
<gene>
    <name evidence="2" type="ORF">URODEC1_LOCUS70227</name>
</gene>
<dbReference type="Pfam" id="PF24523">
    <property type="entry name" value="DUF7595"/>
    <property type="match status" value="1"/>
</dbReference>
<organism evidence="2 3">
    <name type="scientific">Urochloa decumbens</name>
    <dbReference type="NCBI Taxonomy" id="240449"/>
    <lineage>
        <taxon>Eukaryota</taxon>
        <taxon>Viridiplantae</taxon>
        <taxon>Streptophyta</taxon>
        <taxon>Embryophyta</taxon>
        <taxon>Tracheophyta</taxon>
        <taxon>Spermatophyta</taxon>
        <taxon>Magnoliopsida</taxon>
        <taxon>Liliopsida</taxon>
        <taxon>Poales</taxon>
        <taxon>Poaceae</taxon>
        <taxon>PACMAD clade</taxon>
        <taxon>Panicoideae</taxon>
        <taxon>Panicodae</taxon>
        <taxon>Paniceae</taxon>
        <taxon>Melinidinae</taxon>
        <taxon>Urochloa</taxon>
    </lineage>
</organism>
<keyword evidence="3" id="KW-1185">Reference proteome</keyword>
<dbReference type="EMBL" id="OZ075138">
    <property type="protein sequence ID" value="CAL5010959.1"/>
    <property type="molecule type" value="Genomic_DNA"/>
</dbReference>
<dbReference type="InterPro" id="IPR056016">
    <property type="entry name" value="DUF7595"/>
</dbReference>
<dbReference type="AlphaFoldDB" id="A0ABC9BZH2"/>
<accession>A0ABC9BZH2</accession>
<feature type="domain" description="DUF7595" evidence="1">
    <location>
        <begin position="83"/>
        <end position="148"/>
    </location>
</feature>
<name>A0ABC9BZH2_9POAL</name>
<dbReference type="PANTHER" id="PTHR35828">
    <property type="entry name" value="OS08G0203800 PROTEIN-RELATED"/>
    <property type="match status" value="1"/>
</dbReference>
<dbReference type="PANTHER" id="PTHR35828:SF25">
    <property type="entry name" value="OS08G0203800 PROTEIN"/>
    <property type="match status" value="1"/>
</dbReference>